<dbReference type="EMBL" id="MF415411">
    <property type="protein sequence ID" value="ASW27308.1"/>
    <property type="molecule type" value="Genomic_DNA"/>
</dbReference>
<proteinExistence type="predicted"/>
<name>A0A286MMT2_9CAUD</name>
<gene>
    <name evidence="1" type="ORF">KPNU2874_01</name>
</gene>
<protein>
    <submittedName>
        <fullName evidence="1">Uncharacterized protein</fullName>
    </submittedName>
</protein>
<sequence length="42" mass="4753">MATVAPQEFYLKDCRAWPPVRPMAPTWLARPAAGFQPASFFK</sequence>
<organism evidence="1 2">
    <name type="scientific">Klebsiella phage KPN U2874</name>
    <dbReference type="NCBI Taxonomy" id="2024241"/>
    <lineage>
        <taxon>Viruses</taxon>
        <taxon>Duplodnaviria</taxon>
        <taxon>Heunggongvirae</taxon>
        <taxon>Uroviricota</taxon>
        <taxon>Caudoviricetes</taxon>
        <taxon>Casjensviridae</taxon>
        <taxon>Yonseivirus</taxon>
        <taxon>Yonseivirus N137</taxon>
    </lineage>
</organism>
<evidence type="ECO:0000313" key="1">
    <source>
        <dbReference type="EMBL" id="ASW27308.1"/>
    </source>
</evidence>
<dbReference type="Proteomes" id="UP000221408">
    <property type="component" value="Segment"/>
</dbReference>
<evidence type="ECO:0000313" key="2">
    <source>
        <dbReference type="Proteomes" id="UP000221408"/>
    </source>
</evidence>
<accession>A0A286MMT2</accession>
<reference evidence="1 2" key="1">
    <citation type="submission" date="2017-06" db="EMBL/GenBank/DDBJ databases">
        <title>Complete Genome Sequence of the Klebsiella phage YMC15/09/U2874_KPN_BP.</title>
        <authorList>
            <person name="Jeon J."/>
            <person name="Yong D."/>
            <person name="Lee K."/>
        </authorList>
    </citation>
    <scope>NUCLEOTIDE SEQUENCE [LARGE SCALE GENOMIC DNA]</scope>
</reference>